<evidence type="ECO:0000313" key="7">
    <source>
        <dbReference type="Proteomes" id="UP000593571"/>
    </source>
</evidence>
<dbReference type="InterPro" id="IPR009000">
    <property type="entry name" value="Transl_B-barrel_sf"/>
</dbReference>
<proteinExistence type="inferred from homology"/>
<protein>
    <recommendedName>
        <fullName evidence="4">Large ribosomal subunit protein uL3m</fullName>
    </recommendedName>
    <alternativeName>
        <fullName evidence="5">39S ribosomal protein L3, mitochondrial</fullName>
    </alternativeName>
</protein>
<evidence type="ECO:0000256" key="5">
    <source>
        <dbReference type="ARBA" id="ARBA00035396"/>
    </source>
</evidence>
<sequence>MLGWRLLAQAGAQVLGRGAGCLGAAQSSGNRTDIWLLVRSLHGKSGGTWWDEHLSEENVAFVKQLVSDENKAQLASKLCPLKDESWPIHPWEPGSSRVGLVAVKLGMMPLWTKDGKKHVVTLLQVQDCHVLKYTPKENNNGKMAALTVGGKTVSRFH</sequence>
<accession>A0A7J8HSA9</accession>
<keyword evidence="7" id="KW-1185">Reference proteome</keyword>
<organism evidence="6 7">
    <name type="scientific">Rousettus aegyptiacus</name>
    <name type="common">Egyptian fruit bat</name>
    <name type="synonym">Pteropus aegyptiacus</name>
    <dbReference type="NCBI Taxonomy" id="9407"/>
    <lineage>
        <taxon>Eukaryota</taxon>
        <taxon>Metazoa</taxon>
        <taxon>Chordata</taxon>
        <taxon>Craniata</taxon>
        <taxon>Vertebrata</taxon>
        <taxon>Euteleostomi</taxon>
        <taxon>Mammalia</taxon>
        <taxon>Eutheria</taxon>
        <taxon>Laurasiatheria</taxon>
        <taxon>Chiroptera</taxon>
        <taxon>Yinpterochiroptera</taxon>
        <taxon>Pteropodoidea</taxon>
        <taxon>Pteropodidae</taxon>
        <taxon>Rousettinae</taxon>
        <taxon>Rousettus</taxon>
    </lineage>
</organism>
<name>A0A7J8HSA9_ROUAE</name>
<dbReference type="EMBL" id="JACASE010000004">
    <property type="protein sequence ID" value="KAF6475256.1"/>
    <property type="molecule type" value="Genomic_DNA"/>
</dbReference>
<reference evidence="6 7" key="1">
    <citation type="journal article" date="2020" name="Nature">
        <title>Six reference-quality genomes reveal evolution of bat adaptations.</title>
        <authorList>
            <person name="Jebb D."/>
            <person name="Huang Z."/>
            <person name="Pippel M."/>
            <person name="Hughes G.M."/>
            <person name="Lavrichenko K."/>
            <person name="Devanna P."/>
            <person name="Winkler S."/>
            <person name="Jermiin L.S."/>
            <person name="Skirmuntt E.C."/>
            <person name="Katzourakis A."/>
            <person name="Burkitt-Gray L."/>
            <person name="Ray D.A."/>
            <person name="Sullivan K.A.M."/>
            <person name="Roscito J.G."/>
            <person name="Kirilenko B.M."/>
            <person name="Davalos L.M."/>
            <person name="Corthals A.P."/>
            <person name="Power M.L."/>
            <person name="Jones G."/>
            <person name="Ransome R.D."/>
            <person name="Dechmann D.K.N."/>
            <person name="Locatelli A.G."/>
            <person name="Puechmaille S.J."/>
            <person name="Fedrigo O."/>
            <person name="Jarvis E.D."/>
            <person name="Hiller M."/>
            <person name="Vernes S.C."/>
            <person name="Myers E.W."/>
            <person name="Teeling E.C."/>
        </authorList>
    </citation>
    <scope>NUCLEOTIDE SEQUENCE [LARGE SCALE GENOMIC DNA]</scope>
    <source>
        <strain evidence="6">MRouAeg1</strain>
        <tissue evidence="6">Muscle</tissue>
    </source>
</reference>
<comment type="caution">
    <text evidence="6">The sequence shown here is derived from an EMBL/GenBank/DDBJ whole genome shotgun (WGS) entry which is preliminary data.</text>
</comment>
<dbReference type="InterPro" id="IPR000597">
    <property type="entry name" value="Ribosomal_uL3"/>
</dbReference>
<gene>
    <name evidence="6" type="ORF">HJG63_013549</name>
</gene>
<dbReference type="Proteomes" id="UP000593571">
    <property type="component" value="Unassembled WGS sequence"/>
</dbReference>
<dbReference type="Gene3D" id="2.40.30.10">
    <property type="entry name" value="Translation factors"/>
    <property type="match status" value="1"/>
</dbReference>
<keyword evidence="3" id="KW-0687">Ribonucleoprotein</keyword>
<evidence type="ECO:0000256" key="3">
    <source>
        <dbReference type="ARBA" id="ARBA00023274"/>
    </source>
</evidence>
<dbReference type="GO" id="GO:0005762">
    <property type="term" value="C:mitochondrial large ribosomal subunit"/>
    <property type="evidence" value="ECO:0007669"/>
    <property type="project" value="TreeGrafter"/>
</dbReference>
<dbReference type="SUPFAM" id="SSF50447">
    <property type="entry name" value="Translation proteins"/>
    <property type="match status" value="1"/>
</dbReference>
<dbReference type="InterPro" id="IPR019927">
    <property type="entry name" value="Ribosomal_uL3_bac/org-type"/>
</dbReference>
<dbReference type="FunFam" id="2.40.30.10:FF:000067">
    <property type="entry name" value="39S ribosomal protein L3, mitochondrial"/>
    <property type="match status" value="1"/>
</dbReference>
<dbReference type="PANTHER" id="PTHR11229:SF8">
    <property type="entry name" value="LARGE RIBOSOMAL SUBUNIT PROTEIN UL3M"/>
    <property type="match status" value="1"/>
</dbReference>
<dbReference type="GO" id="GO:0003735">
    <property type="term" value="F:structural constituent of ribosome"/>
    <property type="evidence" value="ECO:0007669"/>
    <property type="project" value="InterPro"/>
</dbReference>
<dbReference type="PANTHER" id="PTHR11229">
    <property type="entry name" value="50S RIBOSOMAL PROTEIN L3"/>
    <property type="match status" value="1"/>
</dbReference>
<dbReference type="AlphaFoldDB" id="A0A7J8HSA9"/>
<comment type="similarity">
    <text evidence="1">Belongs to the universal ribosomal protein uL3 family.</text>
</comment>
<dbReference type="GO" id="GO:0006412">
    <property type="term" value="P:translation"/>
    <property type="evidence" value="ECO:0007669"/>
    <property type="project" value="InterPro"/>
</dbReference>
<evidence type="ECO:0000256" key="4">
    <source>
        <dbReference type="ARBA" id="ARBA00035209"/>
    </source>
</evidence>
<dbReference type="Pfam" id="PF00297">
    <property type="entry name" value="Ribosomal_L3"/>
    <property type="match status" value="1"/>
</dbReference>
<evidence type="ECO:0000256" key="2">
    <source>
        <dbReference type="ARBA" id="ARBA00022980"/>
    </source>
</evidence>
<evidence type="ECO:0000256" key="1">
    <source>
        <dbReference type="ARBA" id="ARBA00006540"/>
    </source>
</evidence>
<keyword evidence="2 6" id="KW-0689">Ribosomal protein</keyword>
<evidence type="ECO:0000313" key="6">
    <source>
        <dbReference type="EMBL" id="KAF6475256.1"/>
    </source>
</evidence>